<evidence type="ECO:0008006" key="3">
    <source>
        <dbReference type="Google" id="ProtNLM"/>
    </source>
</evidence>
<name>A0A1Q2MFR8_9BACT</name>
<dbReference type="OrthoDB" id="272922at2"/>
<evidence type="ECO:0000313" key="2">
    <source>
        <dbReference type="Proteomes" id="UP000188181"/>
    </source>
</evidence>
<dbReference type="EMBL" id="CP019646">
    <property type="protein sequence ID" value="AQQ71102.1"/>
    <property type="molecule type" value="Genomic_DNA"/>
</dbReference>
<dbReference type="Proteomes" id="UP000188181">
    <property type="component" value="Chromosome"/>
</dbReference>
<evidence type="ECO:0000313" key="1">
    <source>
        <dbReference type="EMBL" id="AQQ71102.1"/>
    </source>
</evidence>
<gene>
    <name evidence="1" type="ORF">SMSP2_01467</name>
</gene>
<proteinExistence type="predicted"/>
<dbReference type="KEGG" id="pbas:SMSP2_01467"/>
<dbReference type="AlphaFoldDB" id="A0A1Q2MFR8"/>
<protein>
    <recommendedName>
        <fullName evidence="3">DUF1570 domain-containing protein</fullName>
    </recommendedName>
</protein>
<dbReference type="RefSeq" id="WP_146683313.1">
    <property type="nucleotide sequence ID" value="NZ_CP019646.1"/>
</dbReference>
<sequence precursor="true">MCLILTGAVLTGGCRQSGSDVSAAPGKSDWAISETSRRRLISQPRVLSVERWNGDFGIVVSTDHYRVFTTETDPLFLERLPVFLEAVHGAYQDMLGYRLKNPKTLDIYHFASREQWEDFTEQITGSSWPVYKNINRGAYYLNGICVSYNIGRTETLSVLAHEGWHQFSRTYFEYALPSWLDEGLAMQFESFEFENGRYIFNPSRNINRLAALKISLQNYYRGRGGFFTIGELISLNPAQVIIHKNQQLTGSYYASVYALVRFLREHDFGRYRKDFTDMLNDGMLGKWPIDDNAAETLSNKDGSVSSQWNSEFAGKLFERYFDIDGEKLSVDYFNFCNGLTANIRLSR</sequence>
<accession>A0A1Q2MFR8</accession>
<keyword evidence="2" id="KW-1185">Reference proteome</keyword>
<reference evidence="2" key="1">
    <citation type="submission" date="2017-02" db="EMBL/GenBank/DDBJ databases">
        <title>Comparative genomics and description of representatives of a novel lineage of planctomycetes thriving in anoxic sediments.</title>
        <authorList>
            <person name="Spring S."/>
            <person name="Bunk B."/>
            <person name="Sproer C."/>
        </authorList>
    </citation>
    <scope>NUCLEOTIDE SEQUENCE [LARGE SCALE GENOMIC DNA]</scope>
    <source>
        <strain evidence="2">SM-Chi-D1</strain>
    </source>
</reference>
<dbReference type="STRING" id="1851148.SMSP2_01467"/>
<organism evidence="1 2">
    <name type="scientific">Limihaloglobus sulfuriphilus</name>
    <dbReference type="NCBI Taxonomy" id="1851148"/>
    <lineage>
        <taxon>Bacteria</taxon>
        <taxon>Pseudomonadati</taxon>
        <taxon>Planctomycetota</taxon>
        <taxon>Phycisphaerae</taxon>
        <taxon>Sedimentisphaerales</taxon>
        <taxon>Sedimentisphaeraceae</taxon>
        <taxon>Limihaloglobus</taxon>
    </lineage>
</organism>